<feature type="compositionally biased region" description="Low complexity" evidence="1">
    <location>
        <begin position="143"/>
        <end position="164"/>
    </location>
</feature>
<dbReference type="Proteomes" id="UP001360560">
    <property type="component" value="Unassembled WGS sequence"/>
</dbReference>
<feature type="compositionally biased region" description="Low complexity" evidence="1">
    <location>
        <begin position="89"/>
        <end position="108"/>
    </location>
</feature>
<name>A0AAV5QPE2_9ASCO</name>
<dbReference type="RefSeq" id="XP_064853448.1">
    <property type="nucleotide sequence ID" value="XM_064997376.1"/>
</dbReference>
<comment type="caution">
    <text evidence="2">The sequence shown here is derived from an EMBL/GenBank/DDBJ whole genome shotgun (WGS) entry which is preliminary data.</text>
</comment>
<gene>
    <name evidence="2" type="ORF">DASC09_037770</name>
</gene>
<feature type="compositionally biased region" description="Low complexity" evidence="1">
    <location>
        <begin position="23"/>
        <end position="59"/>
    </location>
</feature>
<evidence type="ECO:0000256" key="1">
    <source>
        <dbReference type="SAM" id="MobiDB-lite"/>
    </source>
</evidence>
<feature type="compositionally biased region" description="Gly residues" evidence="1">
    <location>
        <begin position="60"/>
        <end position="70"/>
    </location>
</feature>
<organism evidence="2 3">
    <name type="scientific">Saccharomycopsis crataegensis</name>
    <dbReference type="NCBI Taxonomy" id="43959"/>
    <lineage>
        <taxon>Eukaryota</taxon>
        <taxon>Fungi</taxon>
        <taxon>Dikarya</taxon>
        <taxon>Ascomycota</taxon>
        <taxon>Saccharomycotina</taxon>
        <taxon>Saccharomycetes</taxon>
        <taxon>Saccharomycopsidaceae</taxon>
        <taxon>Saccharomycopsis</taxon>
    </lineage>
</organism>
<feature type="compositionally biased region" description="Polar residues" evidence="1">
    <location>
        <begin position="109"/>
        <end position="122"/>
    </location>
</feature>
<protein>
    <submittedName>
        <fullName evidence="2">Uncharacterized protein</fullName>
    </submittedName>
</protein>
<dbReference type="AlphaFoldDB" id="A0AAV5QPE2"/>
<evidence type="ECO:0000313" key="3">
    <source>
        <dbReference type="Proteomes" id="UP001360560"/>
    </source>
</evidence>
<reference evidence="2 3" key="1">
    <citation type="journal article" date="2023" name="Elife">
        <title>Identification of key yeast species and microbe-microbe interactions impacting larval growth of Drosophila in the wild.</title>
        <authorList>
            <person name="Mure A."/>
            <person name="Sugiura Y."/>
            <person name="Maeda R."/>
            <person name="Honda K."/>
            <person name="Sakurai N."/>
            <person name="Takahashi Y."/>
            <person name="Watada M."/>
            <person name="Katoh T."/>
            <person name="Gotoh A."/>
            <person name="Gotoh Y."/>
            <person name="Taniguchi I."/>
            <person name="Nakamura K."/>
            <person name="Hayashi T."/>
            <person name="Katayama T."/>
            <person name="Uemura T."/>
            <person name="Hattori Y."/>
        </authorList>
    </citation>
    <scope>NUCLEOTIDE SEQUENCE [LARGE SCALE GENOMIC DNA]</scope>
    <source>
        <strain evidence="2 3">SC-9</strain>
    </source>
</reference>
<dbReference type="EMBL" id="BTFZ01000011">
    <property type="protein sequence ID" value="GMM36452.1"/>
    <property type="molecule type" value="Genomic_DNA"/>
</dbReference>
<dbReference type="GeneID" id="90074427"/>
<proteinExistence type="predicted"/>
<sequence>MSDGYGGYQPYYRGSYGKGRGSYRGSNSRGRGYSSYNGGRGSSYDSNDGSYYKYNSNKGYRGGYSNGGSYRGSSSGQGISKPYRGYDANSNQYYNPNNNYKSVNNDPNMSNNFGDSLPSRLSKSPAPIKNYDAGSLSLPEKLGSSLNTSGPPGSTGSSGTTLSNVTVKTSKDKMNLDSSRIWAKLLKISDIDVTTGVKGIDVPKPKYKEKAFIDKFKKDLDELDEINKKMDEAFLARITKEWAVENLGRFERNGKLLSQLRDDGLEKIVASEGLFSEFG</sequence>
<accession>A0AAV5QPE2</accession>
<feature type="region of interest" description="Disordered" evidence="1">
    <location>
        <begin position="1"/>
        <end position="164"/>
    </location>
</feature>
<evidence type="ECO:0000313" key="2">
    <source>
        <dbReference type="EMBL" id="GMM36452.1"/>
    </source>
</evidence>
<keyword evidence="3" id="KW-1185">Reference proteome</keyword>